<evidence type="ECO:0000313" key="2">
    <source>
        <dbReference type="Proteomes" id="UP000194968"/>
    </source>
</evidence>
<dbReference type="InterPro" id="IPR010807">
    <property type="entry name" value="YfgJ-like"/>
</dbReference>
<name>A0A242NRR0_9GAMM</name>
<dbReference type="EMBL" id="NASK01000104">
    <property type="protein sequence ID" value="OTQ48158.1"/>
    <property type="molecule type" value="Genomic_DNA"/>
</dbReference>
<proteinExistence type="predicted"/>
<gene>
    <name evidence="1" type="ORF">B6D06_11855</name>
</gene>
<evidence type="ECO:0008006" key="3">
    <source>
        <dbReference type="Google" id="ProtNLM"/>
    </source>
</evidence>
<organism evidence="1 2">
    <name type="scientific">Gilliamella apis</name>
    <dbReference type="NCBI Taxonomy" id="1970738"/>
    <lineage>
        <taxon>Bacteria</taxon>
        <taxon>Pseudomonadati</taxon>
        <taxon>Pseudomonadota</taxon>
        <taxon>Gammaproteobacteria</taxon>
        <taxon>Orbales</taxon>
        <taxon>Orbaceae</taxon>
        <taxon>Gilliamella</taxon>
    </lineage>
</organism>
<comment type="caution">
    <text evidence="1">The sequence shown here is derived from an EMBL/GenBank/DDBJ whole genome shotgun (WGS) entry which is preliminary data.</text>
</comment>
<accession>A0A242NRR0</accession>
<dbReference type="Proteomes" id="UP000194968">
    <property type="component" value="Unassembled WGS sequence"/>
</dbReference>
<dbReference type="InterPro" id="IPR029037">
    <property type="entry name" value="DUF1407/YfgJ-like_sf"/>
</dbReference>
<evidence type="ECO:0000313" key="1">
    <source>
        <dbReference type="EMBL" id="OTQ48158.1"/>
    </source>
</evidence>
<dbReference type="AlphaFoldDB" id="A0A242NRR0"/>
<dbReference type="Pfam" id="PF07191">
    <property type="entry name" value="Zn_ribbon_6"/>
    <property type="match status" value="1"/>
</dbReference>
<dbReference type="SUPFAM" id="SSF161187">
    <property type="entry name" value="YfgJ-like"/>
    <property type="match status" value="1"/>
</dbReference>
<sequence>MTETKMIDGGQEGICPKCHNRMSIVSPQHYDCPHCQQHYQEQYICPICRQNAQMVKGCGAINYICHTDGLISSSKVIFHYLPE</sequence>
<dbReference type="RefSeq" id="WP_081300053.1">
    <property type="nucleotide sequence ID" value="NZ_LZGQ01000010.1"/>
</dbReference>
<accession>A0A242P9R8</accession>
<protein>
    <recommendedName>
        <fullName evidence="3">Primosomal protein N' (Replication factor Y)-superfamily II helicase</fullName>
    </recommendedName>
</protein>
<dbReference type="Gene3D" id="2.10.290.10">
    <property type="entry name" value="YfgJ-like"/>
    <property type="match status" value="1"/>
</dbReference>
<reference evidence="1 2" key="1">
    <citation type="submission" date="2017-03" db="EMBL/GenBank/DDBJ databases">
        <title>Comparative genomics of honeybee gut symbionts reveal geographically distinct and subgroup specific antibiotic resistance.</title>
        <authorList>
            <person name="Ludvigsen J."/>
            <person name="Porcellato D."/>
            <person name="Labee-Lund T.M."/>
            <person name="Amdam G.V."/>
            <person name="Rudi K."/>
        </authorList>
    </citation>
    <scope>NUCLEOTIDE SEQUENCE [LARGE SCALE GENOMIC DNA]</scope>
    <source>
        <strain evidence="1 2">A-4-12</strain>
    </source>
</reference>